<dbReference type="Proteomes" id="UP000298416">
    <property type="component" value="Unassembled WGS sequence"/>
</dbReference>
<dbReference type="AlphaFoldDB" id="A0A8X8YEJ3"/>
<dbReference type="PANTHER" id="PTHR33373:SF1">
    <property type="entry name" value="DUF4050 DOMAIN-CONTAINING PROTEIN"/>
    <property type="match status" value="1"/>
</dbReference>
<name>A0A8X8YEJ3_SALSN</name>
<reference evidence="3" key="1">
    <citation type="submission" date="2018-01" db="EMBL/GenBank/DDBJ databases">
        <authorList>
            <person name="Mao J.F."/>
        </authorList>
    </citation>
    <scope>NUCLEOTIDE SEQUENCE</scope>
    <source>
        <strain evidence="3">Huo1</strain>
        <tissue evidence="3">Leaf</tissue>
    </source>
</reference>
<reference evidence="3" key="2">
    <citation type="submission" date="2020-08" db="EMBL/GenBank/DDBJ databases">
        <title>Plant Genome Project.</title>
        <authorList>
            <person name="Zhang R.-G."/>
        </authorList>
    </citation>
    <scope>NUCLEOTIDE SEQUENCE</scope>
    <source>
        <strain evidence="3">Huo1</strain>
        <tissue evidence="3">Leaf</tissue>
    </source>
</reference>
<feature type="region of interest" description="Disordered" evidence="1">
    <location>
        <begin position="1"/>
        <end position="34"/>
    </location>
</feature>
<evidence type="ECO:0000313" key="4">
    <source>
        <dbReference type="Proteomes" id="UP000298416"/>
    </source>
</evidence>
<dbReference type="Pfam" id="PF13259">
    <property type="entry name" value="clamp_Gag1-like"/>
    <property type="match status" value="2"/>
</dbReference>
<dbReference type="OrthoDB" id="1896025at2759"/>
<feature type="domain" description="Gag1-like clamp" evidence="2">
    <location>
        <begin position="92"/>
        <end position="124"/>
    </location>
</feature>
<evidence type="ECO:0000256" key="1">
    <source>
        <dbReference type="SAM" id="MobiDB-lite"/>
    </source>
</evidence>
<comment type="caution">
    <text evidence="3">The sequence shown here is derived from an EMBL/GenBank/DDBJ whole genome shotgun (WGS) entry which is preliminary data.</text>
</comment>
<dbReference type="InterPro" id="IPR025124">
    <property type="entry name" value="Gag1-like_clamp"/>
</dbReference>
<dbReference type="PANTHER" id="PTHR33373">
    <property type="entry name" value="OS07G0479600 PROTEIN"/>
    <property type="match status" value="1"/>
</dbReference>
<organism evidence="3">
    <name type="scientific">Salvia splendens</name>
    <name type="common">Scarlet sage</name>
    <dbReference type="NCBI Taxonomy" id="180675"/>
    <lineage>
        <taxon>Eukaryota</taxon>
        <taxon>Viridiplantae</taxon>
        <taxon>Streptophyta</taxon>
        <taxon>Embryophyta</taxon>
        <taxon>Tracheophyta</taxon>
        <taxon>Spermatophyta</taxon>
        <taxon>Magnoliopsida</taxon>
        <taxon>eudicotyledons</taxon>
        <taxon>Gunneridae</taxon>
        <taxon>Pentapetalae</taxon>
        <taxon>asterids</taxon>
        <taxon>lamiids</taxon>
        <taxon>Lamiales</taxon>
        <taxon>Lamiaceae</taxon>
        <taxon>Nepetoideae</taxon>
        <taxon>Mentheae</taxon>
        <taxon>Salviinae</taxon>
        <taxon>Salvia</taxon>
        <taxon>Salvia subgen. Calosphace</taxon>
        <taxon>core Calosphace</taxon>
    </lineage>
</organism>
<sequence length="126" mass="14424">MRSSPMCFGLRMSSRDAPPTPKHANQAAGRSKESTEYINPGLRLWNESREKWVADKKIATRSQLLNVLKLRSICMDTKLHLCSVTTCKDMHRLLNSAEPFPRPVPLGEMVDFLVNVWDDEGMYEMI</sequence>
<feature type="domain" description="Gag1-like clamp" evidence="2">
    <location>
        <begin position="25"/>
        <end position="63"/>
    </location>
</feature>
<proteinExistence type="predicted"/>
<protein>
    <recommendedName>
        <fullName evidence="2">Gag1-like clamp domain-containing protein</fullName>
    </recommendedName>
</protein>
<accession>A0A8X8YEJ3</accession>
<evidence type="ECO:0000313" key="3">
    <source>
        <dbReference type="EMBL" id="KAG6429969.1"/>
    </source>
</evidence>
<dbReference type="EMBL" id="PNBA02000003">
    <property type="protein sequence ID" value="KAG6429969.1"/>
    <property type="molecule type" value="Genomic_DNA"/>
</dbReference>
<keyword evidence="4" id="KW-1185">Reference proteome</keyword>
<gene>
    <name evidence="3" type="ORF">SASPL_108028</name>
</gene>
<evidence type="ECO:0000259" key="2">
    <source>
        <dbReference type="Pfam" id="PF13259"/>
    </source>
</evidence>